<name>M9SE17_METAX</name>
<protein>
    <submittedName>
        <fullName evidence="1">Uncharacterized protein</fullName>
    </submittedName>
</protein>
<dbReference type="Proteomes" id="UP000012672">
    <property type="component" value="Chromosome"/>
</dbReference>
<dbReference type="HOGENOM" id="CLU_3282662_0_0_2"/>
<dbReference type="AlphaFoldDB" id="M9SE17"/>
<gene>
    <name evidence="1" type="ORF">MMALV_12070</name>
</gene>
<proteinExistence type="predicted"/>
<dbReference type="EMBL" id="CP004049">
    <property type="protein sequence ID" value="AGI85939.1"/>
    <property type="molecule type" value="Genomic_DNA"/>
</dbReference>
<reference evidence="1 2" key="1">
    <citation type="journal article" date="2012" name="J. Bacteriol.">
        <title>Genome sequence of 'Candidatus Methanomethylophilus alvus' Mx1201, a methanogenic archaeon from the human gut belonging to a seventh order of methanogens.</title>
        <authorList>
            <person name="Borrel G."/>
            <person name="Harris H.M."/>
            <person name="Tottey W."/>
            <person name="Mihajlovski A."/>
            <person name="Parisot N."/>
            <person name="Peyretaillade E."/>
            <person name="Peyret P."/>
            <person name="Gribaldo S."/>
            <person name="O'Toole P.W."/>
            <person name="Brugere J.F."/>
        </authorList>
    </citation>
    <scope>NUCLEOTIDE SEQUENCE [LARGE SCALE GENOMIC DNA]</scope>
    <source>
        <strain evidence="1 2">Mx1201</strain>
    </source>
</reference>
<accession>M9SE17</accession>
<organism evidence="1 2">
    <name type="scientific">Methanomethylophilus alvi (strain Mx1201)</name>
    <dbReference type="NCBI Taxonomy" id="1236689"/>
    <lineage>
        <taxon>Archaea</taxon>
        <taxon>Methanobacteriati</taxon>
        <taxon>Thermoplasmatota</taxon>
        <taxon>Thermoplasmata</taxon>
        <taxon>Methanomassiliicoccales</taxon>
        <taxon>Methanomethylophilaceae</taxon>
        <taxon>Methanomethylophilus</taxon>
    </lineage>
</organism>
<dbReference type="InParanoid" id="M9SE17"/>
<keyword evidence="2" id="KW-1185">Reference proteome</keyword>
<sequence>MHTGLNFQYVVYDPMMSCGVDTIDFLFIPDPKNAGTFSSL</sequence>
<dbReference type="STRING" id="1236689.MMALV_12070"/>
<evidence type="ECO:0000313" key="2">
    <source>
        <dbReference type="Proteomes" id="UP000012672"/>
    </source>
</evidence>
<dbReference type="KEGG" id="max:MMALV_12070"/>
<evidence type="ECO:0000313" key="1">
    <source>
        <dbReference type="EMBL" id="AGI85939.1"/>
    </source>
</evidence>